<dbReference type="PROSITE" id="PS51608">
    <property type="entry name" value="SAM_MT_UBIE"/>
    <property type="match status" value="1"/>
</dbReference>
<evidence type="ECO:0000313" key="6">
    <source>
        <dbReference type="Proteomes" id="UP001596175"/>
    </source>
</evidence>
<evidence type="ECO:0000256" key="3">
    <source>
        <dbReference type="ARBA" id="ARBA00022691"/>
    </source>
</evidence>
<accession>A0ABV9ZPL8</accession>
<dbReference type="InterPro" id="IPR004033">
    <property type="entry name" value="UbiE/COQ5_MeTrFase"/>
</dbReference>
<feature type="binding site" evidence="4">
    <location>
        <begin position="110"/>
        <end position="111"/>
    </location>
    <ligand>
        <name>S-adenosyl-L-methionine</name>
        <dbReference type="ChEBI" id="CHEBI:59789"/>
    </ligand>
</feature>
<proteinExistence type="inferred from homology"/>
<comment type="pathway">
    <text evidence="4">Quinol/quinone metabolism; menaquinone biosynthesis; menaquinol from 1,4-dihydroxy-2-naphthoate: step 2/2.</text>
</comment>
<evidence type="ECO:0000256" key="2">
    <source>
        <dbReference type="ARBA" id="ARBA00022679"/>
    </source>
</evidence>
<keyword evidence="1 4" id="KW-0489">Methyltransferase</keyword>
<dbReference type="PANTHER" id="PTHR43591:SF24">
    <property type="entry name" value="2-METHOXY-6-POLYPRENYL-1,4-BENZOQUINOL METHYLASE, MITOCHONDRIAL"/>
    <property type="match status" value="1"/>
</dbReference>
<feature type="binding site" evidence="4">
    <location>
        <position position="68"/>
    </location>
    <ligand>
        <name>S-adenosyl-L-methionine</name>
        <dbReference type="ChEBI" id="CHEBI:59789"/>
    </ligand>
</feature>
<dbReference type="Proteomes" id="UP001596175">
    <property type="component" value="Unassembled WGS sequence"/>
</dbReference>
<keyword evidence="6" id="KW-1185">Reference proteome</keyword>
<dbReference type="GO" id="GO:0032259">
    <property type="term" value="P:methylation"/>
    <property type="evidence" value="ECO:0007669"/>
    <property type="project" value="UniProtKB-KW"/>
</dbReference>
<dbReference type="GO" id="GO:0043770">
    <property type="term" value="F:demethylmenaquinone methyltransferase activity"/>
    <property type="evidence" value="ECO:0007669"/>
    <property type="project" value="UniProtKB-EC"/>
</dbReference>
<comment type="function">
    <text evidence="4">Methyltransferase required for the conversion of demethylmenaquinol (DMKH2) to menaquinol (MKH2).</text>
</comment>
<dbReference type="HAMAP" id="MF_01813">
    <property type="entry name" value="MenG_UbiE_methyltr"/>
    <property type="match status" value="1"/>
</dbReference>
<comment type="caution">
    <text evidence="5">The sequence shown here is derived from an EMBL/GenBank/DDBJ whole genome shotgun (WGS) entry which is preliminary data.</text>
</comment>
<protein>
    <recommendedName>
        <fullName evidence="4">Demethylmenaquinone methyltransferase</fullName>
        <ecNumber evidence="4">2.1.1.163</ecNumber>
    </recommendedName>
</protein>
<dbReference type="InterPro" id="IPR023576">
    <property type="entry name" value="UbiE/COQ5_MeTrFase_CS"/>
</dbReference>
<dbReference type="EC" id="2.1.1.163" evidence="4"/>
<comment type="catalytic activity">
    <reaction evidence="4">
        <text>a 2-demethylmenaquinol + S-adenosyl-L-methionine = a menaquinol + S-adenosyl-L-homocysteine + H(+)</text>
        <dbReference type="Rhea" id="RHEA:42640"/>
        <dbReference type="Rhea" id="RHEA-COMP:9539"/>
        <dbReference type="Rhea" id="RHEA-COMP:9563"/>
        <dbReference type="ChEBI" id="CHEBI:15378"/>
        <dbReference type="ChEBI" id="CHEBI:18151"/>
        <dbReference type="ChEBI" id="CHEBI:55437"/>
        <dbReference type="ChEBI" id="CHEBI:57856"/>
        <dbReference type="ChEBI" id="CHEBI:59789"/>
        <dbReference type="EC" id="2.1.1.163"/>
    </reaction>
</comment>
<keyword evidence="2 4" id="KW-0808">Transferase</keyword>
<evidence type="ECO:0000256" key="1">
    <source>
        <dbReference type="ARBA" id="ARBA00022603"/>
    </source>
</evidence>
<keyword evidence="3 4" id="KW-0949">S-adenosyl-L-methionine</keyword>
<comment type="similarity">
    <text evidence="4">Belongs to the class I-like SAM-binding methyltransferase superfamily. MenG/UbiE family.</text>
</comment>
<name>A0ABV9ZPL8_9PSEU</name>
<dbReference type="PANTHER" id="PTHR43591">
    <property type="entry name" value="METHYLTRANSFERASE"/>
    <property type="match status" value="1"/>
</dbReference>
<feature type="binding site" evidence="4">
    <location>
        <position position="86"/>
    </location>
    <ligand>
        <name>S-adenosyl-L-methionine</name>
        <dbReference type="ChEBI" id="CHEBI:59789"/>
    </ligand>
</feature>
<sequence length="239" mass="25540">MSARSRGTRAELDRDPRAVARMFDGVAARYDLTNTVLSFAQDVRWRRATRAALAVGPGDVVLDVAAGTGVSTVELARTGARCLATDFSLGMLRTGRARPATAGLPFVAADALHLPVPDASVDAVVISFGLRNTVDVDAALAEFARVTRPGGTLAVCEFSRPTWAPFRRLYTDYLMRALPRVATAVSSNPDAYVYLAESIRAWPDQAALAQRIAAAGWRSVAWRDLSGGIVALHTATRPS</sequence>
<dbReference type="Gene3D" id="3.40.50.150">
    <property type="entry name" value="Vaccinia Virus protein VP39"/>
    <property type="match status" value="1"/>
</dbReference>
<feature type="binding site" evidence="4">
    <location>
        <position position="127"/>
    </location>
    <ligand>
        <name>S-adenosyl-L-methionine</name>
        <dbReference type="ChEBI" id="CHEBI:59789"/>
    </ligand>
</feature>
<dbReference type="EMBL" id="JBHSKG010000021">
    <property type="protein sequence ID" value="MFC5142183.1"/>
    <property type="molecule type" value="Genomic_DNA"/>
</dbReference>
<dbReference type="SUPFAM" id="SSF53335">
    <property type="entry name" value="S-adenosyl-L-methionine-dependent methyltransferases"/>
    <property type="match status" value="1"/>
</dbReference>
<gene>
    <name evidence="4" type="primary">menG</name>
    <name evidence="5" type="ORF">ACFPK1_28415</name>
</gene>
<dbReference type="PROSITE" id="PS01183">
    <property type="entry name" value="UBIE_1"/>
    <property type="match status" value="1"/>
</dbReference>
<keyword evidence="4" id="KW-0474">Menaquinone biosynthesis</keyword>
<evidence type="ECO:0000256" key="4">
    <source>
        <dbReference type="HAMAP-Rule" id="MF_01813"/>
    </source>
</evidence>
<dbReference type="RefSeq" id="WP_378024308.1">
    <property type="nucleotide sequence ID" value="NZ_JBHSKG010000021.1"/>
</dbReference>
<evidence type="ECO:0000313" key="5">
    <source>
        <dbReference type="EMBL" id="MFC5142183.1"/>
    </source>
</evidence>
<dbReference type="NCBIfam" id="TIGR01934">
    <property type="entry name" value="MenG_MenH_UbiE"/>
    <property type="match status" value="1"/>
</dbReference>
<dbReference type="PROSITE" id="PS01184">
    <property type="entry name" value="UBIE_2"/>
    <property type="match status" value="1"/>
</dbReference>
<dbReference type="CDD" id="cd02440">
    <property type="entry name" value="AdoMet_MTases"/>
    <property type="match status" value="1"/>
</dbReference>
<dbReference type="Pfam" id="PF01209">
    <property type="entry name" value="Ubie_methyltran"/>
    <property type="match status" value="1"/>
</dbReference>
<dbReference type="InterPro" id="IPR029063">
    <property type="entry name" value="SAM-dependent_MTases_sf"/>
</dbReference>
<dbReference type="NCBIfam" id="NF001241">
    <property type="entry name" value="PRK00216.1-2"/>
    <property type="match status" value="1"/>
</dbReference>
<organism evidence="5 6">
    <name type="scientific">Actinomycetospora rhizophila</name>
    <dbReference type="NCBI Taxonomy" id="1416876"/>
    <lineage>
        <taxon>Bacteria</taxon>
        <taxon>Bacillati</taxon>
        <taxon>Actinomycetota</taxon>
        <taxon>Actinomycetes</taxon>
        <taxon>Pseudonocardiales</taxon>
        <taxon>Pseudonocardiaceae</taxon>
        <taxon>Actinomycetospora</taxon>
    </lineage>
</organism>
<reference evidence="6" key="1">
    <citation type="journal article" date="2019" name="Int. J. Syst. Evol. Microbiol.">
        <title>The Global Catalogue of Microorganisms (GCM) 10K type strain sequencing project: providing services to taxonomists for standard genome sequencing and annotation.</title>
        <authorList>
            <consortium name="The Broad Institute Genomics Platform"/>
            <consortium name="The Broad Institute Genome Sequencing Center for Infectious Disease"/>
            <person name="Wu L."/>
            <person name="Ma J."/>
        </authorList>
    </citation>
    <scope>NUCLEOTIDE SEQUENCE [LARGE SCALE GENOMIC DNA]</scope>
    <source>
        <strain evidence="6">XZYJ18</strain>
    </source>
</reference>